<evidence type="ECO:0000313" key="4">
    <source>
        <dbReference type="EMBL" id="RJP17186.1"/>
    </source>
</evidence>
<dbReference type="SUPFAM" id="SSF46689">
    <property type="entry name" value="Homeodomain-like"/>
    <property type="match status" value="1"/>
</dbReference>
<gene>
    <name evidence="4" type="ORF">C4520_17305</name>
</gene>
<name>A0A3A4NFL3_ABYX5</name>
<dbReference type="PRINTS" id="PR00455">
    <property type="entry name" value="HTHTETR"/>
</dbReference>
<protein>
    <submittedName>
        <fullName evidence="4">TetR/AcrR family transcriptional regulator</fullName>
    </submittedName>
</protein>
<dbReference type="Proteomes" id="UP000265882">
    <property type="component" value="Unassembled WGS sequence"/>
</dbReference>
<evidence type="ECO:0000313" key="5">
    <source>
        <dbReference type="Proteomes" id="UP000265882"/>
    </source>
</evidence>
<feature type="DNA-binding region" description="H-T-H motif" evidence="2">
    <location>
        <begin position="75"/>
        <end position="94"/>
    </location>
</feature>
<dbReference type="InterPro" id="IPR050109">
    <property type="entry name" value="HTH-type_TetR-like_transc_reg"/>
</dbReference>
<feature type="domain" description="HTH tetR-type" evidence="3">
    <location>
        <begin position="52"/>
        <end position="112"/>
    </location>
</feature>
<dbReference type="SUPFAM" id="SSF48498">
    <property type="entry name" value="Tetracyclin repressor-like, C-terminal domain"/>
    <property type="match status" value="1"/>
</dbReference>
<dbReference type="EMBL" id="QZKU01000118">
    <property type="protein sequence ID" value="RJP17186.1"/>
    <property type="molecule type" value="Genomic_DNA"/>
</dbReference>
<dbReference type="PANTHER" id="PTHR30328:SF54">
    <property type="entry name" value="HTH-TYPE TRANSCRIPTIONAL REPRESSOR SCO4008"/>
    <property type="match status" value="1"/>
</dbReference>
<comment type="caution">
    <text evidence="4">The sequence shown here is derived from an EMBL/GenBank/DDBJ whole genome shotgun (WGS) entry which is preliminary data.</text>
</comment>
<reference evidence="4 5" key="1">
    <citation type="journal article" date="2017" name="ISME J.">
        <title>Energy and carbon metabolisms in a deep terrestrial subsurface fluid microbial community.</title>
        <authorList>
            <person name="Momper L."/>
            <person name="Jungbluth S.P."/>
            <person name="Lee M.D."/>
            <person name="Amend J.P."/>
        </authorList>
    </citation>
    <scope>NUCLEOTIDE SEQUENCE [LARGE SCALE GENOMIC DNA]</scope>
    <source>
        <strain evidence="4">SURF_5</strain>
    </source>
</reference>
<sequence>MCRRVLFRACRNLTFRTQVHKMNLNSRNRILHMTAQITPQHSKLCRKERERLRRECEILEAAEKVFSRRGFFAAQVSEIAREAEFSVGTLYSFFKSKDEIYKRIVEHKVGEFIQKYRQSVEKTADPLTQIERLIDTKIEYFLANKAFFRIYVSEFRGMGYSFQRELREGVTSLYEGYLSWLSEIFRRGTTCNVFIKVDPDALATAFEAVSNSALVRWLRSGNEGSTDQLASEIKRIFLNGVVLQGICRPEIDSIGREY</sequence>
<dbReference type="Pfam" id="PF17932">
    <property type="entry name" value="TetR_C_24"/>
    <property type="match status" value="1"/>
</dbReference>
<dbReference type="AlphaFoldDB" id="A0A3A4NFL3"/>
<dbReference type="PROSITE" id="PS50977">
    <property type="entry name" value="HTH_TETR_2"/>
    <property type="match status" value="1"/>
</dbReference>
<dbReference type="Gene3D" id="1.10.357.10">
    <property type="entry name" value="Tetracycline Repressor, domain 2"/>
    <property type="match status" value="1"/>
</dbReference>
<dbReference type="Gene3D" id="1.10.10.60">
    <property type="entry name" value="Homeodomain-like"/>
    <property type="match status" value="1"/>
</dbReference>
<organism evidence="4 5">
    <name type="scientific">Abyssobacteria bacterium (strain SURF_5)</name>
    <dbReference type="NCBI Taxonomy" id="2093360"/>
    <lineage>
        <taxon>Bacteria</taxon>
        <taxon>Pseudomonadati</taxon>
        <taxon>Candidatus Hydrogenedentota</taxon>
        <taxon>Candidatus Abyssobacteria</taxon>
    </lineage>
</organism>
<evidence type="ECO:0000256" key="1">
    <source>
        <dbReference type="ARBA" id="ARBA00023125"/>
    </source>
</evidence>
<accession>A0A3A4NFL3</accession>
<keyword evidence="1 2" id="KW-0238">DNA-binding</keyword>
<dbReference type="GO" id="GO:0003677">
    <property type="term" value="F:DNA binding"/>
    <property type="evidence" value="ECO:0007669"/>
    <property type="project" value="UniProtKB-UniRule"/>
</dbReference>
<evidence type="ECO:0000259" key="3">
    <source>
        <dbReference type="PROSITE" id="PS50977"/>
    </source>
</evidence>
<dbReference type="InterPro" id="IPR009057">
    <property type="entry name" value="Homeodomain-like_sf"/>
</dbReference>
<dbReference type="InterPro" id="IPR041490">
    <property type="entry name" value="KstR2_TetR_C"/>
</dbReference>
<dbReference type="PANTHER" id="PTHR30328">
    <property type="entry name" value="TRANSCRIPTIONAL REPRESSOR"/>
    <property type="match status" value="1"/>
</dbReference>
<dbReference type="Pfam" id="PF00440">
    <property type="entry name" value="TetR_N"/>
    <property type="match status" value="1"/>
</dbReference>
<dbReference type="InterPro" id="IPR001647">
    <property type="entry name" value="HTH_TetR"/>
</dbReference>
<evidence type="ECO:0000256" key="2">
    <source>
        <dbReference type="PROSITE-ProRule" id="PRU00335"/>
    </source>
</evidence>
<dbReference type="InterPro" id="IPR036271">
    <property type="entry name" value="Tet_transcr_reg_TetR-rel_C_sf"/>
</dbReference>
<proteinExistence type="predicted"/>